<proteinExistence type="predicted"/>
<dbReference type="InterPro" id="IPR018289">
    <property type="entry name" value="MULE_transposase_dom"/>
</dbReference>
<protein>
    <submittedName>
        <fullName evidence="2">Protein far1-related sequence 5-like</fullName>
    </submittedName>
</protein>
<evidence type="ECO:0000313" key="2">
    <source>
        <dbReference type="EMBL" id="KAF0456985.1"/>
    </source>
</evidence>
<feature type="domain" description="MULE transposase" evidence="1">
    <location>
        <begin position="34"/>
        <end position="102"/>
    </location>
</feature>
<organism evidence="2 3">
    <name type="scientific">Gigaspora margarita</name>
    <dbReference type="NCBI Taxonomy" id="4874"/>
    <lineage>
        <taxon>Eukaryota</taxon>
        <taxon>Fungi</taxon>
        <taxon>Fungi incertae sedis</taxon>
        <taxon>Mucoromycota</taxon>
        <taxon>Glomeromycotina</taxon>
        <taxon>Glomeromycetes</taxon>
        <taxon>Diversisporales</taxon>
        <taxon>Gigasporaceae</taxon>
        <taxon>Gigaspora</taxon>
    </lineage>
</organism>
<keyword evidence="3" id="KW-1185">Reference proteome</keyword>
<dbReference type="AlphaFoldDB" id="A0A8H3XFB4"/>
<sequence>MEQTITIITKTFLNRSELYYSFLKYCDIDLTIIFYKQRHEIALSLFIVVDNYMKSHLVAQAITDNKTAEVHKWILQQIKKTTNSAVPKVIITDTDSALDIAIV</sequence>
<evidence type="ECO:0000259" key="1">
    <source>
        <dbReference type="Pfam" id="PF10551"/>
    </source>
</evidence>
<name>A0A8H3XFB4_GIGMA</name>
<dbReference type="Pfam" id="PF10551">
    <property type="entry name" value="MULE"/>
    <property type="match status" value="1"/>
</dbReference>
<dbReference type="Proteomes" id="UP000439903">
    <property type="component" value="Unassembled WGS sequence"/>
</dbReference>
<dbReference type="EMBL" id="WTPW01001101">
    <property type="protein sequence ID" value="KAF0456985.1"/>
    <property type="molecule type" value="Genomic_DNA"/>
</dbReference>
<accession>A0A8H3XFB4</accession>
<dbReference type="OrthoDB" id="2440185at2759"/>
<gene>
    <name evidence="2" type="ORF">F8M41_001334</name>
</gene>
<comment type="caution">
    <text evidence="2">The sequence shown here is derived from an EMBL/GenBank/DDBJ whole genome shotgun (WGS) entry which is preliminary data.</text>
</comment>
<reference evidence="2 3" key="1">
    <citation type="journal article" date="2019" name="Environ. Microbiol.">
        <title>At the nexus of three kingdoms: the genome of the mycorrhizal fungus Gigaspora margarita provides insights into plant, endobacterial and fungal interactions.</title>
        <authorList>
            <person name="Venice F."/>
            <person name="Ghignone S."/>
            <person name="Salvioli di Fossalunga A."/>
            <person name="Amselem J."/>
            <person name="Novero M."/>
            <person name="Xianan X."/>
            <person name="Sedzielewska Toro K."/>
            <person name="Morin E."/>
            <person name="Lipzen A."/>
            <person name="Grigoriev I.V."/>
            <person name="Henrissat B."/>
            <person name="Martin F.M."/>
            <person name="Bonfante P."/>
        </authorList>
    </citation>
    <scope>NUCLEOTIDE SEQUENCE [LARGE SCALE GENOMIC DNA]</scope>
    <source>
        <strain evidence="2 3">BEG34</strain>
    </source>
</reference>
<evidence type="ECO:0000313" key="3">
    <source>
        <dbReference type="Proteomes" id="UP000439903"/>
    </source>
</evidence>